<comment type="caution">
    <text evidence="1">The sequence shown here is derived from an EMBL/GenBank/DDBJ whole genome shotgun (WGS) entry which is preliminary data.</text>
</comment>
<proteinExistence type="predicted"/>
<accession>A0ABD3EK96</accession>
<reference evidence="2" key="1">
    <citation type="journal article" date="2024" name="IScience">
        <title>Strigolactones Initiate the Formation of Haustorium-like Structures in Castilleja.</title>
        <authorList>
            <person name="Buerger M."/>
            <person name="Peterson D."/>
            <person name="Chory J."/>
        </authorList>
    </citation>
    <scope>NUCLEOTIDE SEQUENCE [LARGE SCALE GENOMIC DNA]</scope>
</reference>
<keyword evidence="2" id="KW-1185">Reference proteome</keyword>
<evidence type="ECO:0000313" key="1">
    <source>
        <dbReference type="EMBL" id="KAL3653666.1"/>
    </source>
</evidence>
<organism evidence="1 2">
    <name type="scientific">Castilleja foliolosa</name>
    <dbReference type="NCBI Taxonomy" id="1961234"/>
    <lineage>
        <taxon>Eukaryota</taxon>
        <taxon>Viridiplantae</taxon>
        <taxon>Streptophyta</taxon>
        <taxon>Embryophyta</taxon>
        <taxon>Tracheophyta</taxon>
        <taxon>Spermatophyta</taxon>
        <taxon>Magnoliopsida</taxon>
        <taxon>eudicotyledons</taxon>
        <taxon>Gunneridae</taxon>
        <taxon>Pentapetalae</taxon>
        <taxon>asterids</taxon>
        <taxon>lamiids</taxon>
        <taxon>Lamiales</taxon>
        <taxon>Orobanchaceae</taxon>
        <taxon>Pedicularideae</taxon>
        <taxon>Castillejinae</taxon>
        <taxon>Castilleja</taxon>
    </lineage>
</organism>
<evidence type="ECO:0000313" key="2">
    <source>
        <dbReference type="Proteomes" id="UP001632038"/>
    </source>
</evidence>
<dbReference type="EMBL" id="JAVIJP010000005">
    <property type="protein sequence ID" value="KAL3653666.1"/>
    <property type="molecule type" value="Genomic_DNA"/>
</dbReference>
<gene>
    <name evidence="1" type="ORF">CASFOL_003347</name>
</gene>
<name>A0ABD3EK96_9LAMI</name>
<dbReference type="AlphaFoldDB" id="A0ABD3EK96"/>
<sequence>MSDAKEGPSEHVSEDLRKFVDQLDLLDHIRDCVLFHPEFDFTNACSCDQCRPEIARLMKFEKDIQAKRRLIQKYNSETNDKEELCSGISDCADLTKQLFDLLQKKLKAVYEELEIPWEVDNSSSAANLGIVDEKIFQTLIDRGLSGEPDEKDPNVHYPNDSNVLNKIRIGYYRYGKTKAKDKAYPIMKDIEKLEKDHQMEEKMAKAQKTSLNPAISKKYLEKQIELVKKLPVNDLLHEVNELIGDIRSRDFHLKMYEEARELISKTCFAIIQKRKKFWQGAPSLSTEGIGHNSNGLNETLKSLIAEVDSFEHQWENCYAKFLAPYDRSNPKRLATG</sequence>
<protein>
    <submittedName>
        <fullName evidence="1">Uncharacterized protein</fullName>
    </submittedName>
</protein>
<dbReference type="Proteomes" id="UP001632038">
    <property type="component" value="Unassembled WGS sequence"/>
</dbReference>